<dbReference type="Proteomes" id="UP001347796">
    <property type="component" value="Unassembled WGS sequence"/>
</dbReference>
<evidence type="ECO:0000256" key="4">
    <source>
        <dbReference type="PROSITE-ProRule" id="PRU00834"/>
    </source>
</evidence>
<evidence type="ECO:0000313" key="7">
    <source>
        <dbReference type="Proteomes" id="UP001347796"/>
    </source>
</evidence>
<gene>
    <name evidence="6" type="ORF">SNE40_000384</name>
</gene>
<keyword evidence="1" id="KW-0479">Metal-binding</keyword>
<dbReference type="GO" id="GO:0030150">
    <property type="term" value="P:protein import into mitochondrial matrix"/>
    <property type="evidence" value="ECO:0007669"/>
    <property type="project" value="TreeGrafter"/>
</dbReference>
<dbReference type="InterPro" id="IPR007853">
    <property type="entry name" value="Znf_DNL-typ"/>
</dbReference>
<accession>A0AAN8KGX3</accession>
<reference evidence="6 7" key="1">
    <citation type="submission" date="2024-01" db="EMBL/GenBank/DDBJ databases">
        <title>The genome of the rayed Mediterranean limpet Patella caerulea (Linnaeus, 1758).</title>
        <authorList>
            <person name="Anh-Thu Weber A."/>
            <person name="Halstead-Nussloch G."/>
        </authorList>
    </citation>
    <scope>NUCLEOTIDE SEQUENCE [LARGE SCALE GENOMIC DNA]</scope>
    <source>
        <strain evidence="6">AATW-2023a</strain>
        <tissue evidence="6">Whole specimen</tissue>
    </source>
</reference>
<evidence type="ECO:0000313" key="6">
    <source>
        <dbReference type="EMBL" id="KAK6194843.1"/>
    </source>
</evidence>
<comment type="caution">
    <text evidence="6">The sequence shown here is derived from an EMBL/GenBank/DDBJ whole genome shotgun (WGS) entry which is preliminary data.</text>
</comment>
<evidence type="ECO:0000256" key="3">
    <source>
        <dbReference type="ARBA" id="ARBA00022833"/>
    </source>
</evidence>
<evidence type="ECO:0000256" key="2">
    <source>
        <dbReference type="ARBA" id="ARBA00022771"/>
    </source>
</evidence>
<dbReference type="GO" id="GO:0051087">
    <property type="term" value="F:protein-folding chaperone binding"/>
    <property type="evidence" value="ECO:0007669"/>
    <property type="project" value="TreeGrafter"/>
</dbReference>
<dbReference type="GO" id="GO:0005739">
    <property type="term" value="C:mitochondrion"/>
    <property type="evidence" value="ECO:0007669"/>
    <property type="project" value="TreeGrafter"/>
</dbReference>
<protein>
    <recommendedName>
        <fullName evidence="5">DNL-type domain-containing protein</fullName>
    </recommendedName>
</protein>
<feature type="domain" description="DNL-type" evidence="5">
    <location>
        <begin position="86"/>
        <end position="176"/>
    </location>
</feature>
<evidence type="ECO:0000256" key="1">
    <source>
        <dbReference type="ARBA" id="ARBA00022723"/>
    </source>
</evidence>
<keyword evidence="2 4" id="KW-0863">Zinc-finger</keyword>
<proteinExistence type="predicted"/>
<dbReference type="Pfam" id="PF05180">
    <property type="entry name" value="zf-DNL"/>
    <property type="match status" value="1"/>
</dbReference>
<dbReference type="GO" id="GO:0050821">
    <property type="term" value="P:protein stabilization"/>
    <property type="evidence" value="ECO:0007669"/>
    <property type="project" value="TreeGrafter"/>
</dbReference>
<organism evidence="6 7">
    <name type="scientific">Patella caerulea</name>
    <name type="common">Rayed Mediterranean limpet</name>
    <dbReference type="NCBI Taxonomy" id="87958"/>
    <lineage>
        <taxon>Eukaryota</taxon>
        <taxon>Metazoa</taxon>
        <taxon>Spiralia</taxon>
        <taxon>Lophotrochozoa</taxon>
        <taxon>Mollusca</taxon>
        <taxon>Gastropoda</taxon>
        <taxon>Patellogastropoda</taxon>
        <taxon>Patelloidea</taxon>
        <taxon>Patellidae</taxon>
        <taxon>Patella</taxon>
    </lineage>
</organism>
<sequence length="176" mass="20047">MAVCRTVTSKWSTIPVLWSRSFNPNQILLNNSRRVLPIVTPMRPYNKLTTDLSRGIFGKRVTLVPLEINSKRCSTSPQSAKESLTKIEPKLSIQYTCKVCQSRNFETFSKISYEKGVVIVKCQGCQNHHLIADNLGWFHDCARNIEDILADKGEEVKRVTNINPETIEINPDLNKE</sequence>
<dbReference type="GO" id="GO:0006457">
    <property type="term" value="P:protein folding"/>
    <property type="evidence" value="ECO:0007669"/>
    <property type="project" value="TreeGrafter"/>
</dbReference>
<dbReference type="AlphaFoldDB" id="A0AAN8KGX3"/>
<dbReference type="GO" id="GO:0008270">
    <property type="term" value="F:zinc ion binding"/>
    <property type="evidence" value="ECO:0007669"/>
    <property type="project" value="UniProtKB-KW"/>
</dbReference>
<keyword evidence="7" id="KW-1185">Reference proteome</keyword>
<dbReference type="InterPro" id="IPR024158">
    <property type="entry name" value="Mt_import_TIM15"/>
</dbReference>
<dbReference type="PANTHER" id="PTHR20922">
    <property type="entry name" value="DNL-TYPE ZINC FINGER PROTEIN"/>
    <property type="match status" value="1"/>
</dbReference>
<dbReference type="PANTHER" id="PTHR20922:SF13">
    <property type="entry name" value="DNL-TYPE ZINC FINGER PROTEIN"/>
    <property type="match status" value="1"/>
</dbReference>
<dbReference type="EMBL" id="JAZGQO010000001">
    <property type="protein sequence ID" value="KAK6194843.1"/>
    <property type="molecule type" value="Genomic_DNA"/>
</dbReference>
<name>A0AAN8KGX3_PATCE</name>
<dbReference type="PROSITE" id="PS51501">
    <property type="entry name" value="ZF_DNL"/>
    <property type="match status" value="1"/>
</dbReference>
<keyword evidence="3" id="KW-0862">Zinc</keyword>
<evidence type="ECO:0000259" key="5">
    <source>
        <dbReference type="PROSITE" id="PS51501"/>
    </source>
</evidence>